<organism evidence="3 4">
    <name type="scientific">Barrientosiimonas humi</name>
    <dbReference type="NCBI Taxonomy" id="999931"/>
    <lineage>
        <taxon>Bacteria</taxon>
        <taxon>Bacillati</taxon>
        <taxon>Actinomycetota</taxon>
        <taxon>Actinomycetes</taxon>
        <taxon>Micrococcales</taxon>
        <taxon>Dermacoccaceae</taxon>
        <taxon>Barrientosiimonas</taxon>
    </lineage>
</organism>
<keyword evidence="4" id="KW-1185">Reference proteome</keyword>
<name>A0A542X8X5_9MICO</name>
<dbReference type="AlphaFoldDB" id="A0A542X8X5"/>
<evidence type="ECO:0000256" key="1">
    <source>
        <dbReference type="SAM" id="MobiDB-lite"/>
    </source>
</evidence>
<feature type="region of interest" description="Disordered" evidence="1">
    <location>
        <begin position="398"/>
        <end position="436"/>
    </location>
</feature>
<evidence type="ECO:0000256" key="2">
    <source>
        <dbReference type="SAM" id="Phobius"/>
    </source>
</evidence>
<comment type="caution">
    <text evidence="3">The sequence shown here is derived from an EMBL/GenBank/DDBJ whole genome shotgun (WGS) entry which is preliminary data.</text>
</comment>
<keyword evidence="2" id="KW-1133">Transmembrane helix</keyword>
<feature type="transmembrane region" description="Helical" evidence="2">
    <location>
        <begin position="59"/>
        <end position="80"/>
    </location>
</feature>
<proteinExistence type="predicted"/>
<reference evidence="3 4" key="1">
    <citation type="submission" date="2019-06" db="EMBL/GenBank/DDBJ databases">
        <title>Sequencing the genomes of 1000 actinobacteria strains.</title>
        <authorList>
            <person name="Klenk H.-P."/>
        </authorList>
    </citation>
    <scope>NUCLEOTIDE SEQUENCE [LARGE SCALE GENOMIC DNA]</scope>
    <source>
        <strain evidence="3 4">DSM 24617</strain>
    </source>
</reference>
<evidence type="ECO:0000313" key="4">
    <source>
        <dbReference type="Proteomes" id="UP000318336"/>
    </source>
</evidence>
<gene>
    <name evidence="3" type="ORF">FB554_0326</name>
</gene>
<feature type="compositionally biased region" description="Low complexity" evidence="1">
    <location>
        <begin position="293"/>
        <end position="311"/>
    </location>
</feature>
<evidence type="ECO:0000313" key="3">
    <source>
        <dbReference type="EMBL" id="TQL32206.1"/>
    </source>
</evidence>
<dbReference type="Proteomes" id="UP000318336">
    <property type="component" value="Unassembled WGS sequence"/>
</dbReference>
<sequence>MNAMSSPPRGTGDLDRPDDALAQQLQQAYDRVRSPLPPAERWIDGALAEVARRRRRTRWATGGAAGLVAAAAAAALVVTAGTPGEPAVVPASRPATAPASPTAAATGLSTTERTRIQGLQEYAFDTEFAPGRFGRLTLAARGKQGLGEVPAWGLDCQDGSAAGPVAASVQQVRTGPRELRASLSGYATGTGAEAFRQLIDNTGRCRWSGVRIPVVWAGADSATHRLWRLGPHRLGGPYGSGPGIGPGAALAAVRVGDVLVMAAGYAPTQSEAEAMATGAARATAEAQRRSGFGPTRGRPAPGTTPAPGAAAVPEASMPRAEQLPAGWRYPTTSTAFPGGAPAGSPCEVGTRETVSCPADGPGVPTTSRLALLDRATGSAGYGSVVINAFPSEQDAARAASAYTGPDGADLPRIPGAERRPWPGADSATSSLFAASEPRRAGRIEQAIALIRDGRFLISVHVQVTDSSQSAPALARQVAETTAANHGRQS</sequence>
<keyword evidence="2" id="KW-0812">Transmembrane</keyword>
<keyword evidence="2" id="KW-0472">Membrane</keyword>
<accession>A0A542X8X5</accession>
<dbReference type="EMBL" id="VFOK01000001">
    <property type="protein sequence ID" value="TQL32206.1"/>
    <property type="molecule type" value="Genomic_DNA"/>
</dbReference>
<protein>
    <submittedName>
        <fullName evidence="3">Uncharacterized protein</fullName>
    </submittedName>
</protein>
<feature type="region of interest" description="Disordered" evidence="1">
    <location>
        <begin position="282"/>
        <end position="317"/>
    </location>
</feature>